<evidence type="ECO:0000259" key="2">
    <source>
        <dbReference type="SMART" id="SM00382"/>
    </source>
</evidence>
<dbReference type="GO" id="GO:0016887">
    <property type="term" value="F:ATP hydrolysis activity"/>
    <property type="evidence" value="ECO:0007669"/>
    <property type="project" value="InterPro"/>
</dbReference>
<dbReference type="Proteomes" id="UP001154282">
    <property type="component" value="Unassembled WGS sequence"/>
</dbReference>
<feature type="region of interest" description="Disordered" evidence="1">
    <location>
        <begin position="1"/>
        <end position="46"/>
    </location>
</feature>
<accession>A0AAV0PX36</accession>
<dbReference type="InterPro" id="IPR003959">
    <property type="entry name" value="ATPase_AAA_core"/>
</dbReference>
<dbReference type="AlphaFoldDB" id="A0AAV0PX36"/>
<protein>
    <recommendedName>
        <fullName evidence="2">AAA+ ATPase domain-containing protein</fullName>
    </recommendedName>
</protein>
<sequence>MVALAHQLGKSSLPPKQRRPVIFVEGESSSSMEDESRSSSCCNSKTDASEFEEKKRWRSEDAIAGNRAALESLRELIVFPLLYSREARKLGHKWPAGLLLYGPPGTGKTSIVRAVVQESGAHLVVISPHSVHRAHAGESERILREAFGDASSHLEAGKPSVVFIDEMDALCPRRDSRREQDVRLVSQLCALMDAIKPSSASSVHVAVVASTNRLLACLLNVDIYYQIN</sequence>
<dbReference type="GO" id="GO:0005524">
    <property type="term" value="F:ATP binding"/>
    <property type="evidence" value="ECO:0007669"/>
    <property type="project" value="InterPro"/>
</dbReference>
<keyword evidence="4" id="KW-1185">Reference proteome</keyword>
<dbReference type="Pfam" id="PF00004">
    <property type="entry name" value="AAA"/>
    <property type="match status" value="1"/>
</dbReference>
<name>A0AAV0PX36_9ROSI</name>
<reference evidence="3" key="1">
    <citation type="submission" date="2022-08" db="EMBL/GenBank/DDBJ databases">
        <authorList>
            <person name="Gutierrez-Valencia J."/>
        </authorList>
    </citation>
    <scope>NUCLEOTIDE SEQUENCE</scope>
</reference>
<evidence type="ECO:0000313" key="4">
    <source>
        <dbReference type="Proteomes" id="UP001154282"/>
    </source>
</evidence>
<dbReference type="SUPFAM" id="SSF52540">
    <property type="entry name" value="P-loop containing nucleoside triphosphate hydrolases"/>
    <property type="match status" value="1"/>
</dbReference>
<dbReference type="InterPro" id="IPR050168">
    <property type="entry name" value="AAA_ATPase_domain"/>
</dbReference>
<organism evidence="3 4">
    <name type="scientific">Linum tenue</name>
    <dbReference type="NCBI Taxonomy" id="586396"/>
    <lineage>
        <taxon>Eukaryota</taxon>
        <taxon>Viridiplantae</taxon>
        <taxon>Streptophyta</taxon>
        <taxon>Embryophyta</taxon>
        <taxon>Tracheophyta</taxon>
        <taxon>Spermatophyta</taxon>
        <taxon>Magnoliopsida</taxon>
        <taxon>eudicotyledons</taxon>
        <taxon>Gunneridae</taxon>
        <taxon>Pentapetalae</taxon>
        <taxon>rosids</taxon>
        <taxon>fabids</taxon>
        <taxon>Malpighiales</taxon>
        <taxon>Linaceae</taxon>
        <taxon>Linum</taxon>
    </lineage>
</organism>
<feature type="domain" description="AAA+ ATPase" evidence="2">
    <location>
        <begin position="94"/>
        <end position="228"/>
    </location>
</feature>
<dbReference type="Gene3D" id="3.40.50.300">
    <property type="entry name" value="P-loop containing nucleotide triphosphate hydrolases"/>
    <property type="match status" value="1"/>
</dbReference>
<dbReference type="PANTHER" id="PTHR23077:SF117">
    <property type="entry name" value="AAA+ ATPASE DOMAIN-CONTAINING PROTEIN"/>
    <property type="match status" value="1"/>
</dbReference>
<dbReference type="EMBL" id="CAMGYJ010000009">
    <property type="protein sequence ID" value="CAI0475762.1"/>
    <property type="molecule type" value="Genomic_DNA"/>
</dbReference>
<evidence type="ECO:0000256" key="1">
    <source>
        <dbReference type="SAM" id="MobiDB-lite"/>
    </source>
</evidence>
<dbReference type="SMART" id="SM00382">
    <property type="entry name" value="AAA"/>
    <property type="match status" value="1"/>
</dbReference>
<proteinExistence type="predicted"/>
<comment type="caution">
    <text evidence="3">The sequence shown here is derived from an EMBL/GenBank/DDBJ whole genome shotgun (WGS) entry which is preliminary data.</text>
</comment>
<evidence type="ECO:0000313" key="3">
    <source>
        <dbReference type="EMBL" id="CAI0475762.1"/>
    </source>
</evidence>
<dbReference type="InterPro" id="IPR003593">
    <property type="entry name" value="AAA+_ATPase"/>
</dbReference>
<dbReference type="InterPro" id="IPR027417">
    <property type="entry name" value="P-loop_NTPase"/>
</dbReference>
<dbReference type="PANTHER" id="PTHR23077">
    <property type="entry name" value="AAA-FAMILY ATPASE"/>
    <property type="match status" value="1"/>
</dbReference>
<gene>
    <name evidence="3" type="ORF">LITE_LOCUS40525</name>
</gene>